<keyword evidence="1" id="KW-0812">Transmembrane</keyword>
<dbReference type="InterPro" id="IPR021401">
    <property type="entry name" value="DUF3040"/>
</dbReference>
<evidence type="ECO:0008006" key="4">
    <source>
        <dbReference type="Google" id="ProtNLM"/>
    </source>
</evidence>
<accession>A0A1I5ZBN8</accession>
<dbReference type="Proteomes" id="UP000198727">
    <property type="component" value="Unassembled WGS sequence"/>
</dbReference>
<organism evidence="2 3">
    <name type="scientific">Amycolatopsis arida</name>
    <dbReference type="NCBI Taxonomy" id="587909"/>
    <lineage>
        <taxon>Bacteria</taxon>
        <taxon>Bacillati</taxon>
        <taxon>Actinomycetota</taxon>
        <taxon>Actinomycetes</taxon>
        <taxon>Pseudonocardiales</taxon>
        <taxon>Pseudonocardiaceae</taxon>
        <taxon>Amycolatopsis</taxon>
    </lineage>
</organism>
<evidence type="ECO:0000256" key="1">
    <source>
        <dbReference type="SAM" id="Phobius"/>
    </source>
</evidence>
<keyword evidence="3" id="KW-1185">Reference proteome</keyword>
<name>A0A1I5ZBN8_9PSEU</name>
<evidence type="ECO:0000313" key="3">
    <source>
        <dbReference type="Proteomes" id="UP000198727"/>
    </source>
</evidence>
<dbReference type="EMBL" id="FOWW01000009">
    <property type="protein sequence ID" value="SFQ53798.1"/>
    <property type="molecule type" value="Genomic_DNA"/>
</dbReference>
<dbReference type="RefSeq" id="WP_092533914.1">
    <property type="nucleotide sequence ID" value="NZ_FOWW01000009.1"/>
</dbReference>
<proteinExistence type="predicted"/>
<dbReference type="Pfam" id="PF11239">
    <property type="entry name" value="DUF3040"/>
    <property type="match status" value="1"/>
</dbReference>
<dbReference type="STRING" id="587909.SAMN05421810_10911"/>
<reference evidence="3" key="1">
    <citation type="submission" date="2016-10" db="EMBL/GenBank/DDBJ databases">
        <authorList>
            <person name="Varghese N."/>
            <person name="Submissions S."/>
        </authorList>
    </citation>
    <scope>NUCLEOTIDE SEQUENCE [LARGE SCALE GENOMIC DNA]</scope>
    <source>
        <strain evidence="3">CGMCC 4.5579</strain>
    </source>
</reference>
<gene>
    <name evidence="2" type="ORF">SAMN05421810_10911</name>
</gene>
<protein>
    <recommendedName>
        <fullName evidence="4">DUF3040 domain-containing protein</fullName>
    </recommendedName>
</protein>
<feature type="transmembrane region" description="Helical" evidence="1">
    <location>
        <begin position="42"/>
        <end position="68"/>
    </location>
</feature>
<evidence type="ECO:0000313" key="2">
    <source>
        <dbReference type="EMBL" id="SFQ53798.1"/>
    </source>
</evidence>
<keyword evidence="1" id="KW-1133">Transmembrane helix</keyword>
<dbReference type="AlphaFoldDB" id="A0A1I5ZBN8"/>
<keyword evidence="1" id="KW-0472">Membrane</keyword>
<sequence length="90" mass="9919">MLSESERRSLAEIEQWIRAEDPELDRRFTEQLGRRRWPYGSALVGAALLLLTGLVLGIPLMSLAGFVLTAASGAALWLTQHVDAPDDDTL</sequence>